<dbReference type="WBParaSite" id="HNAJ_0000369301-mRNA-1">
    <property type="protein sequence ID" value="HNAJ_0000369301-mRNA-1"/>
    <property type="gene ID" value="HNAJ_0000369301"/>
</dbReference>
<dbReference type="OrthoDB" id="6279126at2759"/>
<sequence>MWDLTSDLRSARSYINQLLKNTYTAAVNGLGLNSKSASQPQPLLPLTVSRQGTSGNQSRLMMKSGKPASLLLVALMILASATVLPLPGLESYPEGAAALKTDVAANDQSVLAGLDTESGGSSPFPPVGYIEGMWVECIHSICQGV</sequence>
<accession>A0A0R3T9F4</accession>
<dbReference type="EMBL" id="UZAE01002242">
    <property type="protein sequence ID" value="VDN99550.1"/>
    <property type="molecule type" value="Genomic_DNA"/>
</dbReference>
<evidence type="ECO:0000313" key="4">
    <source>
        <dbReference type="WBParaSite" id="HNAJ_0000369301-mRNA-1"/>
    </source>
</evidence>
<keyword evidence="1" id="KW-0812">Transmembrane</keyword>
<gene>
    <name evidence="2" type="ORF">HNAJ_LOCUS3691</name>
</gene>
<feature type="transmembrane region" description="Helical" evidence="1">
    <location>
        <begin position="68"/>
        <end position="86"/>
    </location>
</feature>
<organism evidence="4">
    <name type="scientific">Rodentolepis nana</name>
    <name type="common">Dwarf tapeworm</name>
    <name type="synonym">Hymenolepis nana</name>
    <dbReference type="NCBI Taxonomy" id="102285"/>
    <lineage>
        <taxon>Eukaryota</taxon>
        <taxon>Metazoa</taxon>
        <taxon>Spiralia</taxon>
        <taxon>Lophotrochozoa</taxon>
        <taxon>Platyhelminthes</taxon>
        <taxon>Cestoda</taxon>
        <taxon>Eucestoda</taxon>
        <taxon>Cyclophyllidea</taxon>
        <taxon>Hymenolepididae</taxon>
        <taxon>Rodentolepis</taxon>
    </lineage>
</organism>
<dbReference type="AlphaFoldDB" id="A0A0R3T9F4"/>
<keyword evidence="1" id="KW-0472">Membrane</keyword>
<name>A0A0R3T9F4_RODNA</name>
<evidence type="ECO:0000313" key="2">
    <source>
        <dbReference type="EMBL" id="VDN99550.1"/>
    </source>
</evidence>
<reference evidence="4" key="1">
    <citation type="submission" date="2017-02" db="UniProtKB">
        <authorList>
            <consortium name="WormBaseParasite"/>
        </authorList>
    </citation>
    <scope>IDENTIFICATION</scope>
</reference>
<proteinExistence type="predicted"/>
<dbReference type="Proteomes" id="UP000278807">
    <property type="component" value="Unassembled WGS sequence"/>
</dbReference>
<evidence type="ECO:0000256" key="1">
    <source>
        <dbReference type="SAM" id="Phobius"/>
    </source>
</evidence>
<dbReference type="STRING" id="102285.A0A0R3T9F4"/>
<reference evidence="2 3" key="2">
    <citation type="submission" date="2018-11" db="EMBL/GenBank/DDBJ databases">
        <authorList>
            <consortium name="Pathogen Informatics"/>
        </authorList>
    </citation>
    <scope>NUCLEOTIDE SEQUENCE [LARGE SCALE GENOMIC DNA]</scope>
</reference>
<protein>
    <submittedName>
        <fullName evidence="4">Polyprotein</fullName>
    </submittedName>
</protein>
<evidence type="ECO:0000313" key="3">
    <source>
        <dbReference type="Proteomes" id="UP000278807"/>
    </source>
</evidence>
<keyword evidence="3" id="KW-1185">Reference proteome</keyword>
<keyword evidence="1" id="KW-1133">Transmembrane helix</keyword>